<dbReference type="Pfam" id="PF00149">
    <property type="entry name" value="Metallophos"/>
    <property type="match status" value="1"/>
</dbReference>
<keyword evidence="1" id="KW-1003">Cell membrane</keyword>
<dbReference type="Gene3D" id="3.60.21.10">
    <property type="match status" value="1"/>
</dbReference>
<dbReference type="InterPro" id="IPR029052">
    <property type="entry name" value="Metallo-depent_PP-like"/>
</dbReference>
<keyword evidence="2" id="KW-0997">Cell inner membrane</keyword>
<keyword evidence="8" id="KW-1185">Reference proteome</keyword>
<keyword evidence="3" id="KW-0479">Metal-binding</keyword>
<name>A0A916JM32_9FLAO</name>
<dbReference type="GO" id="GO:0016020">
    <property type="term" value="C:membrane"/>
    <property type="evidence" value="ECO:0007669"/>
    <property type="project" value="GOC"/>
</dbReference>
<evidence type="ECO:0000256" key="5">
    <source>
        <dbReference type="ARBA" id="ARBA00023211"/>
    </source>
</evidence>
<evidence type="ECO:0000256" key="4">
    <source>
        <dbReference type="ARBA" id="ARBA00023136"/>
    </source>
</evidence>
<proteinExistence type="predicted"/>
<evidence type="ECO:0000256" key="1">
    <source>
        <dbReference type="ARBA" id="ARBA00022475"/>
    </source>
</evidence>
<gene>
    <name evidence="7" type="primary">lpxH_1</name>
    <name evidence="7" type="ORF">CRYO30217_01832</name>
</gene>
<dbReference type="InterPro" id="IPR004843">
    <property type="entry name" value="Calcineurin-like_PHP"/>
</dbReference>
<dbReference type="EMBL" id="OU015584">
    <property type="protein sequence ID" value="CAG5082188.1"/>
    <property type="molecule type" value="Genomic_DNA"/>
</dbReference>
<keyword evidence="4" id="KW-0472">Membrane</keyword>
<organism evidence="7 8">
    <name type="scientific">Parvicella tangerina</name>
    <dbReference type="NCBI Taxonomy" id="2829795"/>
    <lineage>
        <taxon>Bacteria</taxon>
        <taxon>Pseudomonadati</taxon>
        <taxon>Bacteroidota</taxon>
        <taxon>Flavobacteriia</taxon>
        <taxon>Flavobacteriales</taxon>
        <taxon>Parvicellaceae</taxon>
        <taxon>Parvicella</taxon>
    </lineage>
</organism>
<dbReference type="RefSeq" id="WP_258542027.1">
    <property type="nucleotide sequence ID" value="NZ_OU015584.1"/>
</dbReference>
<evidence type="ECO:0000256" key="2">
    <source>
        <dbReference type="ARBA" id="ARBA00022519"/>
    </source>
</evidence>
<keyword evidence="7" id="KW-0378">Hydrolase</keyword>
<dbReference type="SUPFAM" id="SSF56300">
    <property type="entry name" value="Metallo-dependent phosphatases"/>
    <property type="match status" value="1"/>
</dbReference>
<dbReference type="PANTHER" id="PTHR34990:SF2">
    <property type="entry name" value="BLL8164 PROTEIN"/>
    <property type="match status" value="1"/>
</dbReference>
<dbReference type="AlphaFoldDB" id="A0A916JM32"/>
<evidence type="ECO:0000313" key="7">
    <source>
        <dbReference type="EMBL" id="CAG5082188.1"/>
    </source>
</evidence>
<keyword evidence="5" id="KW-0464">Manganese</keyword>
<dbReference type="EC" id="3.6.1.54" evidence="7"/>
<evidence type="ECO:0000313" key="8">
    <source>
        <dbReference type="Proteomes" id="UP000683507"/>
    </source>
</evidence>
<dbReference type="KEGG" id="ptan:CRYO30217_01832"/>
<evidence type="ECO:0000259" key="6">
    <source>
        <dbReference type="Pfam" id="PF00149"/>
    </source>
</evidence>
<dbReference type="PANTHER" id="PTHR34990">
    <property type="entry name" value="UDP-2,3-DIACYLGLUCOSAMINE HYDROLASE-RELATED"/>
    <property type="match status" value="1"/>
</dbReference>
<dbReference type="InterPro" id="IPR043461">
    <property type="entry name" value="LpxH-like"/>
</dbReference>
<accession>A0A916JM32</accession>
<sequence>MKRTVDLLVLSDVHLGTYGSNAKELLTYLESIEPREVILNGDIIDIWHFSKRSWPKYHTKVVQHVIKWISEGKKVTYITGNHDETMRRFAGFSVNNFSITNKLVLTLSDGKKAWFFHGDVFDVSMKHTRWIAKLGGFGYNILIFLNKVINWFSLKLSGKRVSFSKSIKDGVKSAVKKANNFEDTAAKIAADNDYDFVVCGHIHQPVIRDIETTKKTVTYLNSGDWIENLTALEYNNNNWSIFEFRKSELADIKVDYQLDDLNSSILFKKMIKEFEDDHLIHSN</sequence>
<dbReference type="GO" id="GO:0046872">
    <property type="term" value="F:metal ion binding"/>
    <property type="evidence" value="ECO:0007669"/>
    <property type="project" value="UniProtKB-KW"/>
</dbReference>
<dbReference type="Proteomes" id="UP000683507">
    <property type="component" value="Chromosome"/>
</dbReference>
<dbReference type="GO" id="GO:0008758">
    <property type="term" value="F:UDP-2,3-diacylglucosamine hydrolase activity"/>
    <property type="evidence" value="ECO:0007669"/>
    <property type="project" value="TreeGrafter"/>
</dbReference>
<reference evidence="7" key="1">
    <citation type="submission" date="2021-04" db="EMBL/GenBank/DDBJ databases">
        <authorList>
            <person name="Rodrigo-Torres L."/>
            <person name="Arahal R. D."/>
            <person name="Lucena T."/>
        </authorList>
    </citation>
    <scope>NUCLEOTIDE SEQUENCE</scope>
    <source>
        <strain evidence="7">AS29M-1</strain>
    </source>
</reference>
<feature type="domain" description="Calcineurin-like phosphoesterase" evidence="6">
    <location>
        <begin position="7"/>
        <end position="205"/>
    </location>
</feature>
<dbReference type="GO" id="GO:0009245">
    <property type="term" value="P:lipid A biosynthetic process"/>
    <property type="evidence" value="ECO:0007669"/>
    <property type="project" value="TreeGrafter"/>
</dbReference>
<protein>
    <submittedName>
        <fullName evidence="7">UDP-2,3-diacylglucosamine hydrolase</fullName>
        <ecNumber evidence="7">3.6.1.54</ecNumber>
    </submittedName>
</protein>
<evidence type="ECO:0000256" key="3">
    <source>
        <dbReference type="ARBA" id="ARBA00022723"/>
    </source>
</evidence>
<dbReference type="CDD" id="cd07398">
    <property type="entry name" value="MPP_YbbF-LpxH"/>
    <property type="match status" value="1"/>
</dbReference>